<dbReference type="RefSeq" id="WP_160877199.1">
    <property type="nucleotide sequence ID" value="NZ_WUEK01000004.1"/>
</dbReference>
<evidence type="ECO:0008006" key="5">
    <source>
        <dbReference type="Google" id="ProtNLM"/>
    </source>
</evidence>
<feature type="region of interest" description="Disordered" evidence="1">
    <location>
        <begin position="106"/>
        <end position="132"/>
    </location>
</feature>
<evidence type="ECO:0000256" key="1">
    <source>
        <dbReference type="SAM" id="MobiDB-lite"/>
    </source>
</evidence>
<name>A0A6L7EV92_9ACTN</name>
<organism evidence="3 4">
    <name type="scientific">Nocardioides flavescens</name>
    <dbReference type="NCBI Taxonomy" id="2691959"/>
    <lineage>
        <taxon>Bacteria</taxon>
        <taxon>Bacillati</taxon>
        <taxon>Actinomycetota</taxon>
        <taxon>Actinomycetes</taxon>
        <taxon>Propionibacteriales</taxon>
        <taxon>Nocardioidaceae</taxon>
        <taxon>Nocardioides</taxon>
    </lineage>
</organism>
<feature type="transmembrane region" description="Helical" evidence="2">
    <location>
        <begin position="81"/>
        <end position="99"/>
    </location>
</feature>
<evidence type="ECO:0000313" key="4">
    <source>
        <dbReference type="Proteomes" id="UP000473325"/>
    </source>
</evidence>
<dbReference type="EMBL" id="WUEK01000004">
    <property type="protein sequence ID" value="MXG89616.1"/>
    <property type="molecule type" value="Genomic_DNA"/>
</dbReference>
<evidence type="ECO:0000313" key="3">
    <source>
        <dbReference type="EMBL" id="MXG89616.1"/>
    </source>
</evidence>
<feature type="region of interest" description="Disordered" evidence="1">
    <location>
        <begin position="180"/>
        <end position="199"/>
    </location>
</feature>
<comment type="caution">
    <text evidence="3">The sequence shown here is derived from an EMBL/GenBank/DDBJ whole genome shotgun (WGS) entry which is preliminary data.</text>
</comment>
<proteinExistence type="predicted"/>
<dbReference type="Proteomes" id="UP000473325">
    <property type="component" value="Unassembled WGS sequence"/>
</dbReference>
<sequence>MRCSLVGLGLTTAAGGLVHLLGRAALSPAPQTAGDAVVRLCLGLLLVSTVGVWCSSIAAVAEAWRGAGPAHTPSRSVVRRLVLAACGVAVGAALLAPSAQAAQARPPADRIAGLPMPERATDGPHRSRTAPADPIVVHAGDTLWRLAAARLPRDASDSDVDAAWRRLYAANRALIGADPDLVHPGLRLTDPGPSTQEKR</sequence>
<dbReference type="CDD" id="cd00118">
    <property type="entry name" value="LysM"/>
    <property type="match status" value="1"/>
</dbReference>
<dbReference type="AlphaFoldDB" id="A0A6L7EV92"/>
<feature type="transmembrane region" description="Helical" evidence="2">
    <location>
        <begin position="36"/>
        <end position="60"/>
    </location>
</feature>
<dbReference type="InterPro" id="IPR036779">
    <property type="entry name" value="LysM_dom_sf"/>
</dbReference>
<keyword evidence="2" id="KW-1133">Transmembrane helix</keyword>
<gene>
    <name evidence="3" type="ORF">GRQ65_08645</name>
</gene>
<keyword evidence="4" id="KW-1185">Reference proteome</keyword>
<protein>
    <recommendedName>
        <fullName evidence="5">LysM domain-containing protein</fullName>
    </recommendedName>
</protein>
<dbReference type="Gene3D" id="3.10.350.10">
    <property type="entry name" value="LysM domain"/>
    <property type="match status" value="1"/>
</dbReference>
<evidence type="ECO:0000256" key="2">
    <source>
        <dbReference type="SAM" id="Phobius"/>
    </source>
</evidence>
<keyword evidence="2" id="KW-0472">Membrane</keyword>
<dbReference type="InterPro" id="IPR018392">
    <property type="entry name" value="LysM"/>
</dbReference>
<keyword evidence="2" id="KW-0812">Transmembrane</keyword>
<accession>A0A6L7EV92</accession>
<reference evidence="3 4" key="1">
    <citation type="submission" date="2019-12" db="EMBL/GenBank/DDBJ databases">
        <authorList>
            <person name="Kun Z."/>
        </authorList>
    </citation>
    <scope>NUCLEOTIDE SEQUENCE [LARGE SCALE GENOMIC DNA]</scope>
    <source>
        <strain evidence="3 4">YIM 123512</strain>
    </source>
</reference>